<name>A0A2H3KRE6_9CHLR</name>
<evidence type="ECO:0000313" key="2">
    <source>
        <dbReference type="EMBL" id="PDW01111.1"/>
    </source>
</evidence>
<keyword evidence="1" id="KW-0472">Membrane</keyword>
<protein>
    <submittedName>
        <fullName evidence="2">Uncharacterized protein</fullName>
    </submittedName>
</protein>
<keyword evidence="1" id="KW-1133">Transmembrane helix</keyword>
<organism evidence="2 3">
    <name type="scientific">Candidatus Chloroploca asiatica</name>
    <dbReference type="NCBI Taxonomy" id="1506545"/>
    <lineage>
        <taxon>Bacteria</taxon>
        <taxon>Bacillati</taxon>
        <taxon>Chloroflexota</taxon>
        <taxon>Chloroflexia</taxon>
        <taxon>Chloroflexales</taxon>
        <taxon>Chloroflexineae</taxon>
        <taxon>Oscillochloridaceae</taxon>
        <taxon>Candidatus Chloroploca</taxon>
    </lineage>
</organism>
<feature type="transmembrane region" description="Helical" evidence="1">
    <location>
        <begin position="15"/>
        <end position="31"/>
    </location>
</feature>
<gene>
    <name evidence="2" type="ORF">A9Q02_08125</name>
</gene>
<dbReference type="Proteomes" id="UP000220922">
    <property type="component" value="Unassembled WGS sequence"/>
</dbReference>
<feature type="transmembrane region" description="Helical" evidence="1">
    <location>
        <begin position="74"/>
        <end position="97"/>
    </location>
</feature>
<dbReference type="OrthoDB" id="162147at2"/>
<keyword evidence="1" id="KW-0812">Transmembrane</keyword>
<feature type="transmembrane region" description="Helical" evidence="1">
    <location>
        <begin position="43"/>
        <end position="62"/>
    </location>
</feature>
<dbReference type="RefSeq" id="WP_097650597.1">
    <property type="nucleotide sequence ID" value="NZ_LYXE01000015.1"/>
</dbReference>
<dbReference type="EMBL" id="LYXE01000015">
    <property type="protein sequence ID" value="PDW01111.1"/>
    <property type="molecule type" value="Genomic_DNA"/>
</dbReference>
<comment type="caution">
    <text evidence="2">The sequence shown here is derived from an EMBL/GenBank/DDBJ whole genome shotgun (WGS) entry which is preliminary data.</text>
</comment>
<proteinExistence type="predicted"/>
<dbReference type="AlphaFoldDB" id="A0A2H3KRE6"/>
<evidence type="ECO:0000313" key="3">
    <source>
        <dbReference type="Proteomes" id="UP000220922"/>
    </source>
</evidence>
<keyword evidence="3" id="KW-1185">Reference proteome</keyword>
<feature type="transmembrane region" description="Helical" evidence="1">
    <location>
        <begin position="109"/>
        <end position="130"/>
    </location>
</feature>
<sequence>MATVFWVHSIFGERVLPFLIILMAIFLTVTYKPGIESPRFARLFPVLVDLQVGLGIIYWSFLLWNTSGASQERLFSFPFILHPMLGILAAGVGHMSISDKGPLAKLGRWGPLVTLSLLLVLVLSTVLVGLQN</sequence>
<accession>A0A2H3KRE6</accession>
<reference evidence="2 3" key="1">
    <citation type="submission" date="2016-05" db="EMBL/GenBank/DDBJ databases">
        <authorList>
            <person name="Lavstsen T."/>
            <person name="Jespersen J.S."/>
        </authorList>
    </citation>
    <scope>NUCLEOTIDE SEQUENCE [LARGE SCALE GENOMIC DNA]</scope>
    <source>
        <strain evidence="2 3">B7-9</strain>
    </source>
</reference>
<evidence type="ECO:0000256" key="1">
    <source>
        <dbReference type="SAM" id="Phobius"/>
    </source>
</evidence>